<feature type="transmembrane region" description="Helical" evidence="1">
    <location>
        <begin position="25"/>
        <end position="43"/>
    </location>
</feature>
<keyword evidence="1" id="KW-1133">Transmembrane helix</keyword>
<reference evidence="2 3" key="1">
    <citation type="submission" date="2020-01" db="EMBL/GenBank/DDBJ databases">
        <title>Kibdelosporangium persica a novel Actinomycetes from a hot desert in Iran.</title>
        <authorList>
            <person name="Safaei N."/>
            <person name="Zaburannyi N."/>
            <person name="Mueller R."/>
            <person name="Wink J."/>
        </authorList>
    </citation>
    <scope>NUCLEOTIDE SEQUENCE [LARGE SCALE GENOMIC DNA]</scope>
    <source>
        <strain evidence="2 3">4NS15</strain>
    </source>
</reference>
<evidence type="ECO:0000313" key="2">
    <source>
        <dbReference type="EMBL" id="NRN64996.1"/>
    </source>
</evidence>
<dbReference type="EMBL" id="JAAATY010000005">
    <property type="protein sequence ID" value="NRN64996.1"/>
    <property type="molecule type" value="Genomic_DNA"/>
</dbReference>
<keyword evidence="1" id="KW-0812">Transmembrane</keyword>
<gene>
    <name evidence="2" type="ORF">GC106_22020</name>
</gene>
<accession>A0ABX2F1Y1</accession>
<feature type="transmembrane region" description="Helical" evidence="1">
    <location>
        <begin position="63"/>
        <end position="88"/>
    </location>
</feature>
<keyword evidence="2" id="KW-0675">Receptor</keyword>
<keyword evidence="3" id="KW-1185">Reference proteome</keyword>
<feature type="transmembrane region" description="Helical" evidence="1">
    <location>
        <begin position="95"/>
        <end position="113"/>
    </location>
</feature>
<name>A0ABX2F1Y1_9PSEU</name>
<protein>
    <submittedName>
        <fullName evidence="2">TonB-dependent siderophore receptor</fullName>
    </submittedName>
</protein>
<evidence type="ECO:0000313" key="3">
    <source>
        <dbReference type="Proteomes" id="UP000763557"/>
    </source>
</evidence>
<keyword evidence="1" id="KW-0472">Membrane</keyword>
<sequence length="158" mass="16617">MNSDIDLLETVMAQIQRTARTPVQMAALVVGAVFLLVGIAGFIPGLTTNYDTLSFAGHHSDALLLGVFQVSILHNLVHLAFGIAGLALARTAGGARGFLIGGGVIYLLLWLYGLLIDKNTDANFVPVNDADDWLHLVLAIGMIGLGAALGRRGGVVRE</sequence>
<feature type="transmembrane region" description="Helical" evidence="1">
    <location>
        <begin position="133"/>
        <end position="150"/>
    </location>
</feature>
<evidence type="ECO:0000256" key="1">
    <source>
        <dbReference type="SAM" id="Phobius"/>
    </source>
</evidence>
<dbReference type="Proteomes" id="UP000763557">
    <property type="component" value="Unassembled WGS sequence"/>
</dbReference>
<organism evidence="2 3">
    <name type="scientific">Kibdelosporangium persicum</name>
    <dbReference type="NCBI Taxonomy" id="2698649"/>
    <lineage>
        <taxon>Bacteria</taxon>
        <taxon>Bacillati</taxon>
        <taxon>Actinomycetota</taxon>
        <taxon>Actinomycetes</taxon>
        <taxon>Pseudonocardiales</taxon>
        <taxon>Pseudonocardiaceae</taxon>
        <taxon>Kibdelosporangium</taxon>
    </lineage>
</organism>
<proteinExistence type="predicted"/>
<comment type="caution">
    <text evidence="2">The sequence shown here is derived from an EMBL/GenBank/DDBJ whole genome shotgun (WGS) entry which is preliminary data.</text>
</comment>
<dbReference type="Pfam" id="PF14325">
    <property type="entry name" value="DUF4383"/>
    <property type="match status" value="1"/>
</dbReference>